<proteinExistence type="predicted"/>
<evidence type="ECO:0000256" key="1">
    <source>
        <dbReference type="SAM" id="MobiDB-lite"/>
    </source>
</evidence>
<dbReference type="Pfam" id="PF13175">
    <property type="entry name" value="AAA_15"/>
    <property type="match status" value="1"/>
</dbReference>
<evidence type="ECO:0000259" key="2">
    <source>
        <dbReference type="Pfam" id="PF13175"/>
    </source>
</evidence>
<feature type="region of interest" description="Disordered" evidence="1">
    <location>
        <begin position="107"/>
        <end position="137"/>
    </location>
</feature>
<dbReference type="InterPro" id="IPR041685">
    <property type="entry name" value="AAA_GajA/Old/RecF-like"/>
</dbReference>
<accession>A0A381U3K8</accession>
<feature type="compositionally biased region" description="Basic residues" evidence="1">
    <location>
        <begin position="114"/>
        <end position="123"/>
    </location>
</feature>
<protein>
    <recommendedName>
        <fullName evidence="2">Endonuclease GajA/Old nuclease/RecF-like AAA domain-containing protein</fullName>
    </recommendedName>
</protein>
<dbReference type="AlphaFoldDB" id="A0A381U3K8"/>
<dbReference type="EMBL" id="UINC01005528">
    <property type="protein sequence ID" value="SVA21897.1"/>
    <property type="molecule type" value="Genomic_DNA"/>
</dbReference>
<sequence>MTKQPNQLGRWIERPPLRSVQLENFKSVFSADVDLGMLTVLVGKNSAGKSTLLDAILMRSQADIGYLDPGIPLNGHLLNLGTFDDVLNVNWKEDPLVRVGAAISVNFDDEPRPGRRGPRRPSWRNRGDQDSTSRSARQTRFFSLAEEAFRTIARTINEKGFLRRPKPYDLTISWSIGFGSRDEVACCDLSLDSESAGSLASAAVNSVDTDGRPRPALLQHLPSVGQSIEFQQEHPPTFGEATHYAEEQAKAICEAVLVDGLPEAVRTASGAKQLVVRALVDYWVELLEGALIEDPEAPLALTRQQNLRLPLEQEPVHPVPGPEFHERPTGWGEDEELTELVDDLANQAALWVSFYLNHVGDDRLRDELRRVPRNRWRSSSSEYHPQDFFEGFEIRPMLSLSDARRKKAEITGRLDAGGGPEGAERLSEAIRGTGREEELRLPSDLVASLGRFYTQVGVGQFYDRVEAAMGRDGLVEAAIIMDQDFNHALSSLRRAVQEFMVNHVSHIGPLRLGPQPLYTQGRDDRLPTVGQKGENTAAVLANQGGANVVCPKKGGGSEEMPLSEAIAYWLGKDGLELVDGIRSTPWGAAGYELKVKPVGIDKWVHLMAVGTGVSQVLP</sequence>
<reference evidence="3" key="1">
    <citation type="submission" date="2018-05" db="EMBL/GenBank/DDBJ databases">
        <authorList>
            <person name="Lanie J.A."/>
            <person name="Ng W.-L."/>
            <person name="Kazmierczak K.M."/>
            <person name="Andrzejewski T.M."/>
            <person name="Davidsen T.M."/>
            <person name="Wayne K.J."/>
            <person name="Tettelin H."/>
            <person name="Glass J.I."/>
            <person name="Rusch D."/>
            <person name="Podicherti R."/>
            <person name="Tsui H.-C.T."/>
            <person name="Winkler M.E."/>
        </authorList>
    </citation>
    <scope>NUCLEOTIDE SEQUENCE</scope>
</reference>
<evidence type="ECO:0000313" key="3">
    <source>
        <dbReference type="EMBL" id="SVA21897.1"/>
    </source>
</evidence>
<dbReference type="Gene3D" id="3.40.50.300">
    <property type="entry name" value="P-loop containing nucleotide triphosphate hydrolases"/>
    <property type="match status" value="1"/>
</dbReference>
<gene>
    <name evidence="3" type="ORF">METZ01_LOCUS74751</name>
</gene>
<feature type="domain" description="Endonuclease GajA/Old nuclease/RecF-like AAA" evidence="2">
    <location>
        <begin position="17"/>
        <end position="57"/>
    </location>
</feature>
<organism evidence="3">
    <name type="scientific">marine metagenome</name>
    <dbReference type="NCBI Taxonomy" id="408172"/>
    <lineage>
        <taxon>unclassified sequences</taxon>
        <taxon>metagenomes</taxon>
        <taxon>ecological metagenomes</taxon>
    </lineage>
</organism>
<feature type="non-terminal residue" evidence="3">
    <location>
        <position position="618"/>
    </location>
</feature>
<dbReference type="InterPro" id="IPR027417">
    <property type="entry name" value="P-loop_NTPase"/>
</dbReference>
<dbReference type="SUPFAM" id="SSF52540">
    <property type="entry name" value="P-loop containing nucleoside triphosphate hydrolases"/>
    <property type="match status" value="1"/>
</dbReference>
<name>A0A381U3K8_9ZZZZ</name>